<proteinExistence type="predicted"/>
<evidence type="ECO:0000313" key="2">
    <source>
        <dbReference type="Proteomes" id="UP001631969"/>
    </source>
</evidence>
<accession>A0ACC7P5P3</accession>
<gene>
    <name evidence="1" type="ORF">ACI1P1_21645</name>
</gene>
<comment type="caution">
    <text evidence="1">The sequence shown here is derived from an EMBL/GenBank/DDBJ whole genome shotgun (WGS) entry which is preliminary data.</text>
</comment>
<dbReference type="EMBL" id="JBJURJ010000015">
    <property type="protein sequence ID" value="MFM9330899.1"/>
    <property type="molecule type" value="Genomic_DNA"/>
</dbReference>
<evidence type="ECO:0000313" key="1">
    <source>
        <dbReference type="EMBL" id="MFM9330899.1"/>
    </source>
</evidence>
<dbReference type="Proteomes" id="UP001631969">
    <property type="component" value="Unassembled WGS sequence"/>
</dbReference>
<organism evidence="1 2">
    <name type="scientific">Paenibacillus mesotrionivorans</name>
    <dbReference type="NCBI Taxonomy" id="3160968"/>
    <lineage>
        <taxon>Bacteria</taxon>
        <taxon>Bacillati</taxon>
        <taxon>Bacillota</taxon>
        <taxon>Bacilli</taxon>
        <taxon>Bacillales</taxon>
        <taxon>Paenibacillaceae</taxon>
        <taxon>Paenibacillus</taxon>
    </lineage>
</organism>
<reference evidence="1" key="1">
    <citation type="submission" date="2024-12" db="EMBL/GenBank/DDBJ databases">
        <authorList>
            <person name="Wu N."/>
        </authorList>
    </citation>
    <scope>NUCLEOTIDE SEQUENCE</scope>
    <source>
        <strain evidence="1">P15</strain>
    </source>
</reference>
<keyword evidence="1" id="KW-0238">DNA-binding</keyword>
<sequence length="111" mass="13167">METREAAIRYCLSLGNVYEDYPFNDANWTLMRHRGNRKVFAWIFEKEGHIWINVKCEQGFLELWRQMYASVIPAYHLNKNHWNSIILNGSVPEEDICEMISHSFSLTKGKK</sequence>
<keyword evidence="2" id="KW-1185">Reference proteome</keyword>
<name>A0ACC7P5P3_9BACL</name>
<protein>
    <submittedName>
        <fullName evidence="1">MmcQ/YjbR family DNA-binding protein</fullName>
    </submittedName>
</protein>